<dbReference type="GO" id="GO:0030151">
    <property type="term" value="F:molybdenum ion binding"/>
    <property type="evidence" value="ECO:0007669"/>
    <property type="project" value="InterPro"/>
</dbReference>
<dbReference type="Pfam" id="PF03473">
    <property type="entry name" value="MOSC"/>
    <property type="match status" value="1"/>
</dbReference>
<dbReference type="InterPro" id="IPR011037">
    <property type="entry name" value="Pyrv_Knase-like_insert_dom_sf"/>
</dbReference>
<dbReference type="PROSITE" id="PS51340">
    <property type="entry name" value="MOSC"/>
    <property type="match status" value="1"/>
</dbReference>
<dbReference type="InterPro" id="IPR052716">
    <property type="entry name" value="MOSC_domain"/>
</dbReference>
<evidence type="ECO:0000313" key="3">
    <source>
        <dbReference type="EMBL" id="SVB79353.1"/>
    </source>
</evidence>
<gene>
    <name evidence="3" type="ORF">METZ01_LOCUS232207</name>
</gene>
<dbReference type="Gene3D" id="2.40.33.20">
    <property type="entry name" value="PK beta-barrel domain-like"/>
    <property type="match status" value="1"/>
</dbReference>
<accession>A0A382GXS7</accession>
<dbReference type="InterPro" id="IPR005302">
    <property type="entry name" value="MoCF_Sase_C"/>
</dbReference>
<protein>
    <recommendedName>
        <fullName evidence="2">MOSC domain-containing protein</fullName>
    </recommendedName>
</protein>
<reference evidence="3" key="1">
    <citation type="submission" date="2018-05" db="EMBL/GenBank/DDBJ databases">
        <authorList>
            <person name="Lanie J.A."/>
            <person name="Ng W.-L."/>
            <person name="Kazmierczak K.M."/>
            <person name="Andrzejewski T.M."/>
            <person name="Davidsen T.M."/>
            <person name="Wayne K.J."/>
            <person name="Tettelin H."/>
            <person name="Glass J.I."/>
            <person name="Rusch D."/>
            <person name="Podicherti R."/>
            <person name="Tsui H.-C.T."/>
            <person name="Winkler M.E."/>
        </authorList>
    </citation>
    <scope>NUCLEOTIDE SEQUENCE</scope>
</reference>
<dbReference type="EMBL" id="UINC01057797">
    <property type="protein sequence ID" value="SVB79353.1"/>
    <property type="molecule type" value="Genomic_DNA"/>
</dbReference>
<dbReference type="PANTHER" id="PTHR36930:SF1">
    <property type="entry name" value="MOSC DOMAIN-CONTAINING PROTEIN"/>
    <property type="match status" value="1"/>
</dbReference>
<dbReference type="SUPFAM" id="SSF50800">
    <property type="entry name" value="PK beta-barrel domain-like"/>
    <property type="match status" value="1"/>
</dbReference>
<dbReference type="GO" id="GO:0003824">
    <property type="term" value="F:catalytic activity"/>
    <property type="evidence" value="ECO:0007669"/>
    <property type="project" value="InterPro"/>
</dbReference>
<proteinExistence type="predicted"/>
<sequence>MTDYSQNTGSVVSVHTGNNVDMSKESMGKVQVELDGFVGDKHRSYMRGTYEGESVPLGTIRRNDRQWSAVSMEELAKIQEAMELETTLTAVTLGANLCFEGIPNFSQLPKGTQLVFPSGATLMVEDYNPPCKDMSEYIAKTHTTISGESPRRLAFAKASKRLRGLVGVVDVAGEISAGDVVIIKIYDPKRLSNFLNK</sequence>
<feature type="region of interest" description="Disordered" evidence="1">
    <location>
        <begin position="1"/>
        <end position="20"/>
    </location>
</feature>
<organism evidence="3">
    <name type="scientific">marine metagenome</name>
    <dbReference type="NCBI Taxonomy" id="408172"/>
    <lineage>
        <taxon>unclassified sequences</taxon>
        <taxon>metagenomes</taxon>
        <taxon>ecological metagenomes</taxon>
    </lineage>
</organism>
<name>A0A382GXS7_9ZZZZ</name>
<dbReference type="PANTHER" id="PTHR36930">
    <property type="entry name" value="METAL-SULFUR CLUSTER BIOSYNTHESIS PROTEINS YUAD-RELATED"/>
    <property type="match status" value="1"/>
</dbReference>
<dbReference type="GO" id="GO:0030170">
    <property type="term" value="F:pyridoxal phosphate binding"/>
    <property type="evidence" value="ECO:0007669"/>
    <property type="project" value="InterPro"/>
</dbReference>
<feature type="domain" description="MOSC" evidence="2">
    <location>
        <begin position="24"/>
        <end position="184"/>
    </location>
</feature>
<dbReference type="AlphaFoldDB" id="A0A382GXS7"/>
<evidence type="ECO:0000259" key="2">
    <source>
        <dbReference type="PROSITE" id="PS51340"/>
    </source>
</evidence>
<evidence type="ECO:0000256" key="1">
    <source>
        <dbReference type="SAM" id="MobiDB-lite"/>
    </source>
</evidence>